<dbReference type="Gene3D" id="3.40.50.300">
    <property type="entry name" value="P-loop containing nucleotide triphosphate hydrolases"/>
    <property type="match status" value="1"/>
</dbReference>
<keyword evidence="4" id="KW-1185">Reference proteome</keyword>
<dbReference type="PANTHER" id="PTHR43384">
    <property type="entry name" value="SEPTUM SITE-DETERMINING PROTEIN MIND HOMOLOG, CHLOROPLASTIC-RELATED"/>
    <property type="match status" value="1"/>
</dbReference>
<dbReference type="Gene3D" id="3.40.50.2300">
    <property type="match status" value="1"/>
</dbReference>
<dbReference type="SUPFAM" id="SSF52172">
    <property type="entry name" value="CheY-like"/>
    <property type="match status" value="1"/>
</dbReference>
<reference evidence="4" key="1">
    <citation type="journal article" date="2019" name="Int. J. Syst. Evol. Microbiol.">
        <title>The Global Catalogue of Microorganisms (GCM) 10K type strain sequencing project: providing services to taxonomists for standard genome sequencing and annotation.</title>
        <authorList>
            <consortium name="The Broad Institute Genomics Platform"/>
            <consortium name="The Broad Institute Genome Sequencing Center for Infectious Disease"/>
            <person name="Wu L."/>
            <person name="Ma J."/>
        </authorList>
    </citation>
    <scope>NUCLEOTIDE SEQUENCE [LARGE SCALE GENOMIC DNA]</scope>
    <source>
        <strain evidence="4">KCTC 62164</strain>
    </source>
</reference>
<name>A0ABV7D6D2_9PROT</name>
<dbReference type="RefSeq" id="WP_194213837.1">
    <property type="nucleotide sequence ID" value="NZ_CP061205.1"/>
</dbReference>
<dbReference type="Proteomes" id="UP001595444">
    <property type="component" value="Unassembled WGS sequence"/>
</dbReference>
<evidence type="ECO:0000313" key="3">
    <source>
        <dbReference type="EMBL" id="MFC3052501.1"/>
    </source>
</evidence>
<dbReference type="PANTHER" id="PTHR43384:SF6">
    <property type="entry name" value="SEPTUM SITE-DETERMINING PROTEIN MIND HOMOLOG, CHLOROPLASTIC"/>
    <property type="match status" value="1"/>
</dbReference>
<gene>
    <name evidence="3" type="ORF">ACFOKA_11365</name>
</gene>
<proteinExistence type="predicted"/>
<evidence type="ECO:0000313" key="4">
    <source>
        <dbReference type="Proteomes" id="UP001595444"/>
    </source>
</evidence>
<organism evidence="3 4">
    <name type="scientific">Kordiimonas pumila</name>
    <dbReference type="NCBI Taxonomy" id="2161677"/>
    <lineage>
        <taxon>Bacteria</taxon>
        <taxon>Pseudomonadati</taxon>
        <taxon>Pseudomonadota</taxon>
        <taxon>Alphaproteobacteria</taxon>
        <taxon>Kordiimonadales</taxon>
        <taxon>Kordiimonadaceae</taxon>
        <taxon>Kordiimonas</taxon>
    </lineage>
</organism>
<comment type="caution">
    <text evidence="3">The sequence shown here is derived from an EMBL/GenBank/DDBJ whole genome shotgun (WGS) entry which is preliminary data.</text>
</comment>
<dbReference type="SUPFAM" id="SSF52540">
    <property type="entry name" value="P-loop containing nucleoside triphosphate hydrolases"/>
    <property type="match status" value="1"/>
</dbReference>
<dbReference type="InterPro" id="IPR027417">
    <property type="entry name" value="P-loop_NTPase"/>
</dbReference>
<keyword evidence="2" id="KW-0067">ATP-binding</keyword>
<keyword evidence="1" id="KW-0547">Nucleotide-binding</keyword>
<dbReference type="EMBL" id="JBHRSL010000010">
    <property type="protein sequence ID" value="MFC3052501.1"/>
    <property type="molecule type" value="Genomic_DNA"/>
</dbReference>
<dbReference type="InterPro" id="IPR011006">
    <property type="entry name" value="CheY-like_superfamily"/>
</dbReference>
<protein>
    <submittedName>
        <fullName evidence="3">CpaE family protein</fullName>
    </submittedName>
</protein>
<dbReference type="InterPro" id="IPR050625">
    <property type="entry name" value="ParA/MinD_ATPase"/>
</dbReference>
<accession>A0ABV7D6D2</accession>
<evidence type="ECO:0000256" key="2">
    <source>
        <dbReference type="ARBA" id="ARBA00022840"/>
    </source>
</evidence>
<sequence length="404" mass="42849">MELAAQKLNREVFAAYVCDEAAAEALKGAVSERGWAPGMVFSGGIAGAVRALGAMPCPSFLIVDISQSLDPRADVQSLADVCDEGTVVLTIGDVNDVVLYRDLLNAGVHDYLLKPLNTMAMRDALQSAEHALMTPDEPDTLPVNGESRTALIVGIRGGIGASTLASNIAWLKATSGQPTALLDLDLYFGTSAMMFDLEPGRGLADALENPSRVDGLFLERAVVKPHKNLAILCTEAPVGGIVPPTGDALAQLVEAMSENFQNVVVDLPRQLLGDNPAVLEAATDIILVTDYSLASARDCIRMKSFIKNAAPNARCFIVANKLGSSPAEVDEKDFENSIEHNLDAKIMFDSKAAVLAAQKGKVICDGAESSKLASSIKALNSLLQDTEEESEAVKRSWLGKVLKK</sequence>
<evidence type="ECO:0000256" key="1">
    <source>
        <dbReference type="ARBA" id="ARBA00022741"/>
    </source>
</evidence>